<reference evidence="3 4" key="1">
    <citation type="submission" date="2018-05" db="EMBL/GenBank/DDBJ databases">
        <title>Salinimonas sp. HMF8227 Genome sequencing and assembly.</title>
        <authorList>
            <person name="Kang H."/>
            <person name="Kang J."/>
            <person name="Cha I."/>
            <person name="Kim H."/>
            <person name="Joh K."/>
        </authorList>
    </citation>
    <scope>NUCLEOTIDE SEQUENCE [LARGE SCALE GENOMIC DNA]</scope>
    <source>
        <strain evidence="3 4">HMF8227</strain>
    </source>
</reference>
<keyword evidence="4" id="KW-1185">Reference proteome</keyword>
<proteinExistence type="inferred from homology"/>
<organism evidence="3 4">
    <name type="scientific">Saliniradius amylolyticus</name>
    <dbReference type="NCBI Taxonomy" id="2183582"/>
    <lineage>
        <taxon>Bacteria</taxon>
        <taxon>Pseudomonadati</taxon>
        <taxon>Pseudomonadota</taxon>
        <taxon>Gammaproteobacteria</taxon>
        <taxon>Alteromonadales</taxon>
        <taxon>Alteromonadaceae</taxon>
        <taxon>Saliniradius</taxon>
    </lineage>
</organism>
<dbReference type="SUPFAM" id="SSF111369">
    <property type="entry name" value="HlyD-like secretion proteins"/>
    <property type="match status" value="1"/>
</dbReference>
<name>A0A2S2E667_9ALTE</name>
<dbReference type="Proteomes" id="UP000245728">
    <property type="component" value="Chromosome"/>
</dbReference>
<evidence type="ECO:0000313" key="4">
    <source>
        <dbReference type="Proteomes" id="UP000245728"/>
    </source>
</evidence>
<dbReference type="PANTHER" id="PTHR30469">
    <property type="entry name" value="MULTIDRUG RESISTANCE PROTEIN MDTA"/>
    <property type="match status" value="1"/>
</dbReference>
<feature type="domain" description="CzcB-like barrel-sandwich hybrid" evidence="2">
    <location>
        <begin position="63"/>
        <end position="201"/>
    </location>
</feature>
<dbReference type="InterPro" id="IPR058647">
    <property type="entry name" value="BSH_CzcB-like"/>
</dbReference>
<dbReference type="PANTHER" id="PTHR30469:SF20">
    <property type="entry name" value="EFFLUX RND TRANSPORTER PERIPLASMIC ADAPTOR SUBUNIT"/>
    <property type="match status" value="1"/>
</dbReference>
<sequence length="373" mass="40859">MMNQLGTVITVLSLCLLTGCEPQPPENVREGEDARPVVWFHPTSVDAGYQRVLTGVTRAATQAQLSFEVPGRVEHVAVDVGDRVEQGQLLVRLDDTDARLSLNQRQSELSEAKAHLAEITHDYKRQQSLFQSGVIGQARLDNVIARKASAESRLTLSQARVEQAKKYLRDTQLHAPYDGVIAQRWIEPQQQVAPRQTVLQIQSSEGSYEVSARLPESIVSELDTGSLHTVSIPSLDLERVPATLSEISAQSDATNSFQMTLKLDGTERFIRSGLSAQVHLTYGQSDTSAGASWFLPNGSFVSRGENEIWVFRFQSDKASVEAVTMTVKSLQDSGVIASGELHADDQLVGKGVAFLTPGQAVTLLPEKPKRFNP</sequence>
<dbReference type="Gene3D" id="2.40.30.170">
    <property type="match status" value="1"/>
</dbReference>
<dbReference type="Gene3D" id="2.40.420.20">
    <property type="match status" value="1"/>
</dbReference>
<dbReference type="RefSeq" id="WP_109340658.1">
    <property type="nucleotide sequence ID" value="NZ_CP029347.1"/>
</dbReference>
<dbReference type="Pfam" id="PF25973">
    <property type="entry name" value="BSH_CzcB"/>
    <property type="match status" value="1"/>
</dbReference>
<protein>
    <submittedName>
        <fullName evidence="3">Multidrug resistance protein MdtE</fullName>
    </submittedName>
</protein>
<dbReference type="AlphaFoldDB" id="A0A2S2E667"/>
<comment type="similarity">
    <text evidence="1">Belongs to the membrane fusion protein (MFP) (TC 8.A.1) family.</text>
</comment>
<gene>
    <name evidence="3" type="ORF">HMF8227_02689</name>
</gene>
<dbReference type="NCBIfam" id="TIGR01730">
    <property type="entry name" value="RND_mfp"/>
    <property type="match status" value="1"/>
</dbReference>
<dbReference type="InterPro" id="IPR006143">
    <property type="entry name" value="RND_pump_MFP"/>
</dbReference>
<dbReference type="Gene3D" id="1.10.287.470">
    <property type="entry name" value="Helix hairpin bin"/>
    <property type="match status" value="1"/>
</dbReference>
<evidence type="ECO:0000313" key="3">
    <source>
        <dbReference type="EMBL" id="AWL13141.1"/>
    </source>
</evidence>
<evidence type="ECO:0000256" key="1">
    <source>
        <dbReference type="ARBA" id="ARBA00009477"/>
    </source>
</evidence>
<dbReference type="Gene3D" id="2.40.50.100">
    <property type="match status" value="1"/>
</dbReference>
<evidence type="ECO:0000259" key="2">
    <source>
        <dbReference type="Pfam" id="PF25973"/>
    </source>
</evidence>
<dbReference type="GO" id="GO:1990281">
    <property type="term" value="C:efflux pump complex"/>
    <property type="evidence" value="ECO:0007669"/>
    <property type="project" value="TreeGrafter"/>
</dbReference>
<dbReference type="GO" id="GO:0015562">
    <property type="term" value="F:efflux transmembrane transporter activity"/>
    <property type="evidence" value="ECO:0007669"/>
    <property type="project" value="TreeGrafter"/>
</dbReference>
<accession>A0A2S2E667</accession>
<dbReference type="KEGG" id="salh:HMF8227_02689"/>
<dbReference type="EMBL" id="CP029347">
    <property type="protein sequence ID" value="AWL13141.1"/>
    <property type="molecule type" value="Genomic_DNA"/>
</dbReference>
<dbReference type="OrthoDB" id="2110899at2"/>